<dbReference type="Gene3D" id="1.10.150.50">
    <property type="entry name" value="Transcription Factor, Ets-1"/>
    <property type="match status" value="1"/>
</dbReference>
<evidence type="ECO:0000313" key="7">
    <source>
        <dbReference type="Proteomes" id="UP000663828"/>
    </source>
</evidence>
<dbReference type="OrthoDB" id="6029at2759"/>
<dbReference type="InterPro" id="IPR041418">
    <property type="entry name" value="SAM_3"/>
</dbReference>
<protein>
    <recommendedName>
        <fullName evidence="4">Grh/CP2 DB domain-containing protein</fullName>
    </recommendedName>
</protein>
<keyword evidence="7" id="KW-1185">Reference proteome</keyword>
<dbReference type="InterPro" id="IPR007604">
    <property type="entry name" value="CP2"/>
</dbReference>
<gene>
    <name evidence="6" type="ORF">EDS130_LOCUS14924</name>
    <name evidence="5" type="ORF">XAT740_LOCUS3016</name>
</gene>
<evidence type="ECO:0000256" key="1">
    <source>
        <dbReference type="ARBA" id="ARBA00010852"/>
    </source>
</evidence>
<dbReference type="Pfam" id="PF18016">
    <property type="entry name" value="SAM_3"/>
    <property type="match status" value="1"/>
</dbReference>
<evidence type="ECO:0000313" key="8">
    <source>
        <dbReference type="Proteomes" id="UP000663852"/>
    </source>
</evidence>
<dbReference type="Proteomes" id="UP000663852">
    <property type="component" value="Unassembled WGS sequence"/>
</dbReference>
<reference evidence="6" key="1">
    <citation type="submission" date="2021-02" db="EMBL/GenBank/DDBJ databases">
        <authorList>
            <person name="Nowell W R."/>
        </authorList>
    </citation>
    <scope>NUCLEOTIDE SEQUENCE</scope>
</reference>
<evidence type="ECO:0000313" key="5">
    <source>
        <dbReference type="EMBL" id="CAF0801869.1"/>
    </source>
</evidence>
<comment type="subcellular location">
    <subcellularLocation>
        <location evidence="2">Nucleus</location>
    </subcellularLocation>
</comment>
<dbReference type="EMBL" id="CAJNOR010000112">
    <property type="protein sequence ID" value="CAF0801869.1"/>
    <property type="molecule type" value="Genomic_DNA"/>
</dbReference>
<dbReference type="GO" id="GO:0001228">
    <property type="term" value="F:DNA-binding transcription activator activity, RNA polymerase II-specific"/>
    <property type="evidence" value="ECO:0007669"/>
    <property type="project" value="TreeGrafter"/>
</dbReference>
<keyword evidence="2" id="KW-0539">Nucleus</keyword>
<dbReference type="InterPro" id="IPR013761">
    <property type="entry name" value="SAM/pointed_sf"/>
</dbReference>
<feature type="domain" description="Grh/CP2 DB" evidence="4">
    <location>
        <begin position="92"/>
        <end position="343"/>
    </location>
</feature>
<dbReference type="SUPFAM" id="SSF47769">
    <property type="entry name" value="SAM/Pointed domain"/>
    <property type="match status" value="1"/>
</dbReference>
<dbReference type="EMBL" id="CAJNOJ010000062">
    <property type="protein sequence ID" value="CAF1001827.1"/>
    <property type="molecule type" value="Genomic_DNA"/>
</dbReference>
<feature type="region of interest" description="Disordered" evidence="3">
    <location>
        <begin position="343"/>
        <end position="369"/>
    </location>
</feature>
<comment type="caution">
    <text evidence="6">The sequence shown here is derived from an EMBL/GenBank/DDBJ whole genome shotgun (WGS) entry which is preliminary data.</text>
</comment>
<feature type="compositionally biased region" description="Polar residues" evidence="3">
    <location>
        <begin position="352"/>
        <end position="369"/>
    </location>
</feature>
<accession>A0A814GWB2</accession>
<proteinExistence type="inferred from homology"/>
<dbReference type="Pfam" id="PF04516">
    <property type="entry name" value="CP2"/>
    <property type="match status" value="1"/>
</dbReference>
<dbReference type="PANTHER" id="PTHR11037">
    <property type="entry name" value="TRANSCRIPTION FACTOR CP2"/>
    <property type="match status" value="1"/>
</dbReference>
<keyword evidence="2" id="KW-0238">DNA-binding</keyword>
<dbReference type="AlphaFoldDB" id="A0A814GWB2"/>
<evidence type="ECO:0000313" key="6">
    <source>
        <dbReference type="EMBL" id="CAF1001827.1"/>
    </source>
</evidence>
<dbReference type="GO" id="GO:0000978">
    <property type="term" value="F:RNA polymerase II cis-regulatory region sequence-specific DNA binding"/>
    <property type="evidence" value="ECO:0007669"/>
    <property type="project" value="TreeGrafter"/>
</dbReference>
<sequence length="545" mass="62206">MSLLNDSAISTLLFRIENLFDGQPLTQKYSQTSSSDFSSNHILPDVSHGNDLVDDLDQYLNNTERFSDQSSTSSPAISPSSAALTQQIIPTSSSQFQIVLNALTASSARINEETTTYLNQGQPYEIKFSENNYSSSGENHSLPIVYRSILRLCFWDKNLQAQERELVQKWLNEYQLSSLFDIDMNLTYGVLSVICSRQIPNAVEIVWDTSTTASLFVRFRCTSTDFAQKRHGGEKGIPLRIQIDTYHENDVADVKHLHSCCCKIQLFRLKGAQRKNKADKMRIDKLNQDQRRRYQITSEYTILQPCAASSLYTLKLLSLSHPPDDLSDVYTQSSIAADNLVITKQDNDNSESKSNPNYSTHRESLSPTLPTDAKCMFSKWPKEKTDVQTKITIRSSNDDVLKWLETNSFSSVLNRFEHYTGIDLLRLTSNEIRRICNDDDAISIRLYNLLHETVVPPVRTFYIKTGHSDIYSAVYLHALTRDDLQEKLCELTQQQQACNMTLEFNKIQIQIDSDNVVKYSMPDQGRYFLKIVSREFILSSINSSE</sequence>
<comment type="similarity">
    <text evidence="1">Belongs to the grh/CP2 family. CP2 subfamily.</text>
</comment>
<dbReference type="PANTHER" id="PTHR11037:SF21">
    <property type="entry name" value="GEMINI, ISOFORM C"/>
    <property type="match status" value="1"/>
</dbReference>
<dbReference type="PROSITE" id="PS51968">
    <property type="entry name" value="GRH_CP2_DB"/>
    <property type="match status" value="1"/>
</dbReference>
<name>A0A814GWB2_ADIRI</name>
<evidence type="ECO:0000256" key="3">
    <source>
        <dbReference type="SAM" id="MobiDB-lite"/>
    </source>
</evidence>
<organism evidence="6 8">
    <name type="scientific">Adineta ricciae</name>
    <name type="common">Rotifer</name>
    <dbReference type="NCBI Taxonomy" id="249248"/>
    <lineage>
        <taxon>Eukaryota</taxon>
        <taxon>Metazoa</taxon>
        <taxon>Spiralia</taxon>
        <taxon>Gnathifera</taxon>
        <taxon>Rotifera</taxon>
        <taxon>Eurotatoria</taxon>
        <taxon>Bdelloidea</taxon>
        <taxon>Adinetida</taxon>
        <taxon>Adinetidae</taxon>
        <taxon>Adineta</taxon>
    </lineage>
</organism>
<dbReference type="InterPro" id="IPR040167">
    <property type="entry name" value="TF_CP2-like"/>
</dbReference>
<dbReference type="Proteomes" id="UP000663828">
    <property type="component" value="Unassembled WGS sequence"/>
</dbReference>
<evidence type="ECO:0000256" key="2">
    <source>
        <dbReference type="PROSITE-ProRule" id="PRU01313"/>
    </source>
</evidence>
<dbReference type="GO" id="GO:0005634">
    <property type="term" value="C:nucleus"/>
    <property type="evidence" value="ECO:0007669"/>
    <property type="project" value="UniProtKB-SubCell"/>
</dbReference>
<evidence type="ECO:0000259" key="4">
    <source>
        <dbReference type="PROSITE" id="PS51968"/>
    </source>
</evidence>